<dbReference type="InterPro" id="IPR049432">
    <property type="entry name" value="vRNAP_dom"/>
</dbReference>
<organism evidence="4">
    <name type="scientific">Podoviridae sp. ctXdu7</name>
    <dbReference type="NCBI Taxonomy" id="2827618"/>
    <lineage>
        <taxon>Viruses</taxon>
        <taxon>Duplodnaviria</taxon>
        <taxon>Heunggongvirae</taxon>
        <taxon>Uroviricota</taxon>
        <taxon>Caudoviricetes</taxon>
    </lineage>
</organism>
<sequence>MNTQPLNKELVERDIENTDYYSSLAGLDNPVKEKETAIRSDLENDFYKLTYNQMVNKYGVDATNTIYQNFGNAGAQYIGDKTAERTWGQAALDTANSALGSAVTGIASVAALPSFIDPNLANKVYGGINQFEEEVFNKNLSDPLQRELRRLDAIQKRNEKYNRLQQEKEEAASEELYRNEVQTKGKTLADLSKIGRDAGIWAKRIKEDALDATAVTMTSPMKLGHLGSGAVGSIGASLGTSAIVNSGLKALGKSLGKASLNTSDKALLNEVSLLNKEVNAGTKAGLTRQQILDNVLSEETGRTIPNVFIPNGLNTPISSTLKNKGLISGAVGEYKEKALKYSQEALDLAKKSGFDTDIAEKLLADKKLPLRVQNAVGNVLGDKLAKKIIPTSLEDFGNKYSWMITSGAMEGTGSASEVMNEIQNISHEDLLENSIPYRNYYKELISQGMQEDLAKEKAKNKIAYDAALPVLFEVGALATFAGAFSKGLEKIPSGLTKAEFAKNILGEMTEEGITGFQTIPQNIAIKKYADPSKDILEGVGSNISESVIGAVPGAGITQVPGVTKGTVKTTIKGISTAKNKVIEAYKSSSIPEKIKSKLDNKEANQELRATSKTLFNNLNNKEIKDTLNNNFKDAIVNNEVLDSLSKESKEVSKAIESLTIPEEDIKSEGYSSNNAIVEYQNAVSELASLLKDDPDGEHNKTKSTALKVIDLHNRLENFDNLDQINEAVSKLPDDDPNKEKLLKASEAIHALMNNDALQSVYQYSDSVLTNITGSLQENFDILSKKKDIDQNTLNNLKSSLDTILKYKPYNLSEKTVNTILQNQDKLGLTAKQKEDLNKLNTLQGIKNTLNTSLSDNTLSAIDTETSRSKNWQTNKQEFIPTILNNLANKNITQAKNQMKKLGAWINSGLNKLDAINNTSDKSDIKFRSYDPINNKFIDVTNKGFNKSDSKDQNRINSIGSLVVDAALAYNTLASLYPELGVSSIDISNINDVLFDKNIYQKYQKSLGNINTKIQESNKLKEVKINFAKKIKRKVKSKDITKKEEDNDSDETSGQYEIDDSEEQALREQTKENRLVTFDSNGNPVLTKPESSYTEEEKMVVNTKIRANEKFGLNSLNPFTKKLFDRVFKKKVKGITLGLDNVAKDIFNILANRKLYDAATTANGHTNFLHKPTYTQAQLTTYKSVFNDFYKNIKERISKELELQLLDFIDEDSLSDNYNKISKEELKAKYKNLTNKIKNVDESILSSLYNILLDPENATDKDLENVLSNNKTRLFALVQVDEDGNFLINPHILDTVVLSTFEYLISSPSQNMISDDDLQEKYSGLDNEGLNELINSKFQRQILTDISRDVKDNLGLSKTLDTKDTESNLLIDSVVSEVFNVLSKDIYKNKEGTRVNKWDKLNPNFWIFEKSRITKYKDGNPNGYIEVIHTNRDYPIFKLIKNKNNGFKTMNYVVSNILSESRKDNEFYMNDPIPVDKSQLHTNTPITNNEKKTIQGANEVKYYKDSFKENLLLNLGLKSLLDLFSTSIETDELPGDKSKGDFNDQDLESILGYNAQLQRELETIEYEKDIFNSIAKELGLTYDEVYRKYNHGITAVGRLQQKGSSTPQGSKILRMINKPTKAIIDLTNNQYRKYLDLAIAQGIGFKVHNKSYQETQEFLDKIRNIKEYKELSNLLFKYQTELPTKDIKSKSQENEANSIVTLYSDLMKSIGEAVTPTGFDAIAELVRLDHVLAENNQENLKNYLTYAYIEADGITNGFIMSLIMNTLGNFTPEWEDLIAKGGIAFQGEALSKHDVMERIKSSVDDVYTSVAKETKNNILKMIKNVKNANNKNDDKRNFNILVNSVINVLDAFEFGVNFEKETDSEGNTVVSDKKISIARSAVKDVVTQSLYFAQKETTARNIVKLLENNLYSKLSTAIQNLDKSGIHKKEYSRQELADAFFPSENKEQNLQNFNNLCINLNNLFNNTFYIDEKSNKVSIFNHGNVDFYDLIKTPDSIKKFSIKKTNFEKNLINNIANVYTQNVLDATHKAYSQETMDSLYSIVHAASMMTGMYRGALIRDYSSKFNEVGSSGLSTRDIDEVTNKNQKFRAKVSNNKKNFILEKQDYQDDNALRSPAYASDMSGNHTIGNKVTLPMDGGVKPIPQLNMGLGDATMVDQVMQMFQDVLPIFDGIHMAIDKIDEQAPKINQAAMEALNNNLFRMMENRYRDFLRAFTEDEFLSTIHAIENLPDNYISGNADSFRAKELNNFLSAGITDTKAIDDILKDKSLTKEQQYKKIYEYKVEVIKSLLEEFKNNADSVEARSYAILNTDFSSDQMAGSENPYFHKGNEPLKQITEIIDGKEVTRDETSLERLQRLYTKRFDQLQGQSVGDVNPGDVKPVRFSDLKSELSKALGGNILYQTLERNGAIGNTRLVQAKTMGSLITVANRLGVDTSTITRDNKTKAFYDPSTDIMFVLNNDFADKKINLMHELIHAVTYKLAYQYQTDKSKLSDTQVKAFDNILELMNDFINHELNAKDFRLSPEALYKYYDVQNKVSNLLDSGNIAQALNEFMAYGLSDPAVQEAFKITKTETSSKVSNKTMNIVMSMVPNFVTDSFKKFFKFLKEFLFGTDKISLNTSYFSQLQANTAIIINKQFNSNTTGLTSIESPILFRTDPIEENDRLANLRESLVTQLQTKVDLNKVGDFKLNNAKDFIALNQGKLAATSLTTYAAFPEWNAQQREMFNMLAATMVTANGINQKSLALIKDFQSLVQKKLSYEDLYSKVEDPNGLAAKYDVLMGINKDIPKEMHLAAFMGILAVDPELREIVGNLNNKIQAKSKGNFDTKLQTYFKNLFYTMTQVSAGTFNEKSVTDALDKLANHLIVEAKTPFTLDADTTAKANEITNQVMNTVVEKAQEALYKAADKATTKLGKNIATIGRSVIEPLKNGHGEVFFDTLNVQIHKLKWIPQSVKDMISDLVGLTNRNADAYNLIKPIRYMVQRTRNEFINNFPVILRNKFKKKPSKKEMKTLTKVLGSVDLSAFGIEADKNLDLIDNHSYRKAIKANILKTIKENSTDIAMFNLYQQKCEELATFMVTGRNESNLLLRNAEAIAYLRGYNYNLEVKPELITALDQLTSIYAIEKSNASEKAVLSKYIASDFDAIVHITSALYNIAQEEKQKAQGNAKWNYQKGYLPAIKKSSGSIVIADSTKEAYLLSHGYKKVAKYNTNAAENNKNINYYYSSLTPPQFNEGIIQIVNQTAGGVDISSGFSTGYTGGLITKPEDVKRITRFIQRDIVNKNIPHTEKYVPIFNEDGDIVAYERSVDPTVINNYGKFNRDITDMIGRQLGRQAEERIAKEINKKSIDVLHDMYNKADSFTRNSFVNVFELAKTDPTIESTLKLLTPEIKEYIFDSFGENKFYVPIDLVEDVIGSKMASVTDIYTGNTRYNSEVQKAIKIALVATLGNNGYRWLKTIEQWDMAMMSYARNSIVVKSVVVPAINAISNVIQLMIAGVPLTAIIKGIPQKTVELEHYFDTQREIMKLQADIFATTDEYQKGLLEARIETLRNSYQGMQTIRPLIEQGEMSTVADLGIKPDEVEISDGQLGQWFEEKLGELPEPLNTLSRTLAVTKDTTLYQALEKSVQYGDFVAKSILYDDLINRRGWTREAAMRRIKEEFVDYDKFRGRQRQYLESIGLMWFYDYKIRSVKVAASLLKYNPFGALIGSMIPAFVPFNAIGLSGIGTAITDNLVSKAWEGGLGNTMGFDMFFRSLTMNPFITLFRHLVN</sequence>
<dbReference type="PANTHER" id="PTHR34491:SF156">
    <property type="entry name" value="KINESIN MOTOR DOMAIN-CONTAINING PROTEIN"/>
    <property type="match status" value="1"/>
</dbReference>
<feature type="compositionally biased region" description="Acidic residues" evidence="2">
    <location>
        <begin position="1045"/>
        <end position="1062"/>
    </location>
</feature>
<dbReference type="PANTHER" id="PTHR34491">
    <property type="entry name" value="A-TYPE INCLUSION PROTEIN, PUTATIVE-RELATED"/>
    <property type="match status" value="1"/>
</dbReference>
<feature type="coiled-coil region" evidence="1">
    <location>
        <begin position="144"/>
        <end position="174"/>
    </location>
</feature>
<name>A0A8S5RR48_9CAUD</name>
<evidence type="ECO:0000259" key="3">
    <source>
        <dbReference type="Pfam" id="PF21769"/>
    </source>
</evidence>
<evidence type="ECO:0000256" key="2">
    <source>
        <dbReference type="SAM" id="MobiDB-lite"/>
    </source>
</evidence>
<protein>
    <submittedName>
        <fullName evidence="4">RNA polymerase</fullName>
    </submittedName>
</protein>
<feature type="compositionally biased region" description="Basic and acidic residues" evidence="2">
    <location>
        <begin position="1063"/>
        <end position="1073"/>
    </location>
</feature>
<keyword evidence="1" id="KW-0175">Coiled coil</keyword>
<feature type="compositionally biased region" description="Polar residues" evidence="2">
    <location>
        <begin position="1077"/>
        <end position="1091"/>
    </location>
</feature>
<proteinExistence type="predicted"/>
<dbReference type="Gene3D" id="3.30.70.2440">
    <property type="match status" value="2"/>
</dbReference>
<dbReference type="EMBL" id="BK057792">
    <property type="protein sequence ID" value="DAE91967.1"/>
    <property type="molecule type" value="Genomic_DNA"/>
</dbReference>
<dbReference type="Pfam" id="PF21769">
    <property type="entry name" value="vRNAP_dom"/>
    <property type="match status" value="1"/>
</dbReference>
<evidence type="ECO:0000256" key="1">
    <source>
        <dbReference type="SAM" id="Coils"/>
    </source>
</evidence>
<feature type="domain" description="Virion DNA-directed RNA polymerase" evidence="3">
    <location>
        <begin position="2138"/>
        <end position="2213"/>
    </location>
</feature>
<accession>A0A8S5RR48</accession>
<evidence type="ECO:0000313" key="4">
    <source>
        <dbReference type="EMBL" id="DAE91967.1"/>
    </source>
</evidence>
<feature type="region of interest" description="Disordered" evidence="2">
    <location>
        <begin position="1037"/>
        <end position="1093"/>
    </location>
</feature>
<reference evidence="4" key="1">
    <citation type="journal article" date="2021" name="Proc. Natl. Acad. Sci. U.S.A.">
        <title>A Catalog of Tens of Thousands of Viruses from Human Metagenomes Reveals Hidden Associations with Chronic Diseases.</title>
        <authorList>
            <person name="Tisza M.J."/>
            <person name="Buck C.B."/>
        </authorList>
    </citation>
    <scope>NUCLEOTIDE SEQUENCE</scope>
    <source>
        <strain evidence="4">CtXdu7</strain>
    </source>
</reference>